<dbReference type="Gene3D" id="3.20.20.70">
    <property type="entry name" value="Aldolase class I"/>
    <property type="match status" value="1"/>
</dbReference>
<evidence type="ECO:0000259" key="9">
    <source>
        <dbReference type="Pfam" id="PF05690"/>
    </source>
</evidence>
<keyword evidence="6 8" id="KW-0704">Schiff base</keyword>
<proteinExistence type="inferred from homology"/>
<evidence type="ECO:0000256" key="1">
    <source>
        <dbReference type="ARBA" id="ARBA00002834"/>
    </source>
</evidence>
<keyword evidence="4 8" id="KW-0808">Transferase</keyword>
<accession>A0ABS3ARN5</accession>
<comment type="similarity">
    <text evidence="8">Belongs to the ThiG family.</text>
</comment>
<name>A0ABS3ARN5_9BACT</name>
<evidence type="ECO:0000313" key="11">
    <source>
        <dbReference type="Proteomes" id="UP000722121"/>
    </source>
</evidence>
<feature type="domain" description="Thiazole synthase ThiG" evidence="9">
    <location>
        <begin position="14"/>
        <end position="255"/>
    </location>
</feature>
<dbReference type="Pfam" id="PF05690">
    <property type="entry name" value="ThiG"/>
    <property type="match status" value="1"/>
</dbReference>
<comment type="function">
    <text evidence="1 8">Catalyzes the rearrangement of 1-deoxy-D-xylulose 5-phosphate (DXP) to produce the thiazole phosphate moiety of thiamine. Sulfur is provided by the thiocarboxylate moiety of the carrier protein ThiS. In vitro, sulfur can be provided by H(2)S.</text>
</comment>
<comment type="subcellular location">
    <subcellularLocation>
        <location evidence="8">Cytoplasm</location>
    </subcellularLocation>
</comment>
<gene>
    <name evidence="8" type="primary">thiG</name>
    <name evidence="10" type="ORF">JYU14_04800</name>
</gene>
<keyword evidence="11" id="KW-1185">Reference proteome</keyword>
<feature type="binding site" evidence="8">
    <location>
        <position position="164"/>
    </location>
    <ligand>
        <name>1-deoxy-D-xylulose 5-phosphate</name>
        <dbReference type="ChEBI" id="CHEBI:57792"/>
    </ligand>
</feature>
<dbReference type="Proteomes" id="UP000722121">
    <property type="component" value="Unassembled WGS sequence"/>
</dbReference>
<evidence type="ECO:0000256" key="6">
    <source>
        <dbReference type="ARBA" id="ARBA00023270"/>
    </source>
</evidence>
<dbReference type="PANTHER" id="PTHR34266">
    <property type="entry name" value="THIAZOLE SYNTHASE"/>
    <property type="match status" value="1"/>
</dbReference>
<evidence type="ECO:0000256" key="8">
    <source>
        <dbReference type="HAMAP-Rule" id="MF_00443"/>
    </source>
</evidence>
<dbReference type="InterPro" id="IPR008867">
    <property type="entry name" value="ThiG"/>
</dbReference>
<keyword evidence="5 8" id="KW-0784">Thiamine biosynthesis</keyword>
<protein>
    <recommendedName>
        <fullName evidence="3 8">Thiazole synthase</fullName>
        <ecNumber evidence="3 8">2.8.1.10</ecNumber>
    </recommendedName>
</protein>
<evidence type="ECO:0000256" key="4">
    <source>
        <dbReference type="ARBA" id="ARBA00022679"/>
    </source>
</evidence>
<evidence type="ECO:0000256" key="3">
    <source>
        <dbReference type="ARBA" id="ARBA00011960"/>
    </source>
</evidence>
<reference evidence="10 11" key="1">
    <citation type="submission" date="2021-02" db="EMBL/GenBank/DDBJ databases">
        <title>Activity-based single-cell genomes from oceanic crustal fluid captures similar information to metagenomic and metatranscriptomic surveys with orders of magnitude less sampling.</title>
        <authorList>
            <person name="D'Angelo T.S."/>
            <person name="Orcutt B.N."/>
        </authorList>
    </citation>
    <scope>NUCLEOTIDE SEQUENCE [LARGE SCALE GENOMIC DNA]</scope>
    <source>
        <strain evidence="10">AH-315-G07</strain>
    </source>
</reference>
<evidence type="ECO:0000256" key="5">
    <source>
        <dbReference type="ARBA" id="ARBA00022977"/>
    </source>
</evidence>
<dbReference type="InterPro" id="IPR013785">
    <property type="entry name" value="Aldolase_TIM"/>
</dbReference>
<keyword evidence="8" id="KW-0963">Cytoplasm</keyword>
<organism evidence="10 11">
    <name type="scientific">Simkania negevensis</name>
    <dbReference type="NCBI Taxonomy" id="83561"/>
    <lineage>
        <taxon>Bacteria</taxon>
        <taxon>Pseudomonadati</taxon>
        <taxon>Chlamydiota</taxon>
        <taxon>Chlamydiia</taxon>
        <taxon>Parachlamydiales</taxon>
        <taxon>Simkaniaceae</taxon>
        <taxon>Simkania</taxon>
    </lineage>
</organism>
<evidence type="ECO:0000313" key="10">
    <source>
        <dbReference type="EMBL" id="MBN4067383.1"/>
    </source>
</evidence>
<feature type="binding site" evidence="8">
    <location>
        <begin position="212"/>
        <end position="213"/>
    </location>
    <ligand>
        <name>1-deoxy-D-xylulose 5-phosphate</name>
        <dbReference type="ChEBI" id="CHEBI:57792"/>
    </ligand>
</feature>
<dbReference type="CDD" id="cd04728">
    <property type="entry name" value="ThiG"/>
    <property type="match status" value="1"/>
</dbReference>
<feature type="binding site" evidence="8">
    <location>
        <begin position="190"/>
        <end position="191"/>
    </location>
    <ligand>
        <name>1-deoxy-D-xylulose 5-phosphate</name>
        <dbReference type="ChEBI" id="CHEBI:57792"/>
    </ligand>
</feature>
<evidence type="ECO:0000256" key="7">
    <source>
        <dbReference type="ARBA" id="ARBA00049897"/>
    </source>
</evidence>
<comment type="pathway">
    <text evidence="2 8">Cofactor biosynthesis; thiamine diphosphate biosynthesis.</text>
</comment>
<evidence type="ECO:0000256" key="2">
    <source>
        <dbReference type="ARBA" id="ARBA00004948"/>
    </source>
</evidence>
<dbReference type="PANTHER" id="PTHR34266:SF2">
    <property type="entry name" value="THIAZOLE SYNTHASE"/>
    <property type="match status" value="1"/>
</dbReference>
<comment type="subunit">
    <text evidence="8">Homotetramer. Forms heterodimers with either ThiH or ThiS.</text>
</comment>
<dbReference type="HAMAP" id="MF_00443">
    <property type="entry name" value="ThiG"/>
    <property type="match status" value="1"/>
</dbReference>
<comment type="catalytic activity">
    <reaction evidence="7 8">
        <text>[ThiS sulfur-carrier protein]-C-terminal-Gly-aminoethanethioate + 2-iminoacetate + 1-deoxy-D-xylulose 5-phosphate = [ThiS sulfur-carrier protein]-C-terminal Gly-Gly + 2-[(2R,5Z)-2-carboxy-4-methylthiazol-5(2H)-ylidene]ethyl phosphate + 2 H2O + H(+)</text>
        <dbReference type="Rhea" id="RHEA:26297"/>
        <dbReference type="Rhea" id="RHEA-COMP:12909"/>
        <dbReference type="Rhea" id="RHEA-COMP:19908"/>
        <dbReference type="ChEBI" id="CHEBI:15377"/>
        <dbReference type="ChEBI" id="CHEBI:15378"/>
        <dbReference type="ChEBI" id="CHEBI:57792"/>
        <dbReference type="ChEBI" id="CHEBI:62899"/>
        <dbReference type="ChEBI" id="CHEBI:77846"/>
        <dbReference type="ChEBI" id="CHEBI:90778"/>
        <dbReference type="ChEBI" id="CHEBI:232372"/>
        <dbReference type="EC" id="2.8.1.10"/>
    </reaction>
</comment>
<dbReference type="InterPro" id="IPR033983">
    <property type="entry name" value="Thiazole_synthase_ThiG"/>
</dbReference>
<dbReference type="EC" id="2.8.1.10" evidence="3 8"/>
<dbReference type="SUPFAM" id="SSF110399">
    <property type="entry name" value="ThiG-like"/>
    <property type="match status" value="1"/>
</dbReference>
<feature type="active site" description="Schiff-base intermediate with DXP" evidence="8">
    <location>
        <position position="103"/>
    </location>
</feature>
<dbReference type="EMBL" id="JAFITR010000127">
    <property type="protein sequence ID" value="MBN4067383.1"/>
    <property type="molecule type" value="Genomic_DNA"/>
</dbReference>
<comment type="caution">
    <text evidence="10">The sequence shown here is derived from an EMBL/GenBank/DDBJ whole genome shotgun (WGS) entry which is preliminary data.</text>
</comment>
<sequence length="261" mass="28391">MVETNRNSEEKFILDGKSFKSRLLLGTARYPDLSTLNQALVASHTEIITVAMRRIDGQSKGIYDAIDRDRYTLLPNTSGCFTAREAVLTAQLAREALETSWIKLEVIGDEDTLYPNVVELLNAAEILISKGFTVFPYCTDDPVICLKLSQMGCAAIMPLAAPIGSGMGVCNPYNLKIIREMIDLPIIIDAGIGTPSDVVQLMEMGMDAVLINTAIAQAADPVKMAKAMYHASFAGRLGFQAGRIPRQRYASSSSPVEGVLR</sequence>